<dbReference type="RefSeq" id="WP_271415610.1">
    <property type="nucleotide sequence ID" value="NZ_BAAATN010000002.1"/>
</dbReference>
<dbReference type="PRINTS" id="PR00455">
    <property type="entry name" value="HTHTETR"/>
</dbReference>
<feature type="DNA-binding region" description="H-T-H motif" evidence="2">
    <location>
        <begin position="30"/>
        <end position="49"/>
    </location>
</feature>
<keyword evidence="5" id="KW-1185">Reference proteome</keyword>
<accession>A0ABV9X079</accession>
<dbReference type="Pfam" id="PF00440">
    <property type="entry name" value="TetR_N"/>
    <property type="match status" value="1"/>
</dbReference>
<proteinExistence type="predicted"/>
<dbReference type="InterPro" id="IPR009057">
    <property type="entry name" value="Homeodomain-like_sf"/>
</dbReference>
<evidence type="ECO:0000313" key="5">
    <source>
        <dbReference type="Proteomes" id="UP001595855"/>
    </source>
</evidence>
<organism evidence="4 5">
    <name type="scientific">Streptomyces lienomycini</name>
    <dbReference type="NCBI Taxonomy" id="284035"/>
    <lineage>
        <taxon>Bacteria</taxon>
        <taxon>Bacillati</taxon>
        <taxon>Actinomycetota</taxon>
        <taxon>Actinomycetes</taxon>
        <taxon>Kitasatosporales</taxon>
        <taxon>Streptomycetaceae</taxon>
        <taxon>Streptomyces</taxon>
    </lineage>
</organism>
<dbReference type="InterPro" id="IPR001647">
    <property type="entry name" value="HTH_TetR"/>
</dbReference>
<dbReference type="Proteomes" id="UP001595855">
    <property type="component" value="Unassembled WGS sequence"/>
</dbReference>
<dbReference type="PANTHER" id="PTHR30055:SF235">
    <property type="entry name" value="TRANSCRIPTIONAL REGULATORY PROTEIN"/>
    <property type="match status" value="1"/>
</dbReference>
<protein>
    <submittedName>
        <fullName evidence="4">TetR/AcrR family transcriptional regulator</fullName>
    </submittedName>
</protein>
<feature type="domain" description="HTH tetR-type" evidence="3">
    <location>
        <begin position="7"/>
        <end position="67"/>
    </location>
</feature>
<evidence type="ECO:0000259" key="3">
    <source>
        <dbReference type="PROSITE" id="PS50977"/>
    </source>
</evidence>
<evidence type="ECO:0000256" key="2">
    <source>
        <dbReference type="PROSITE-ProRule" id="PRU00335"/>
    </source>
</evidence>
<dbReference type="SUPFAM" id="SSF46689">
    <property type="entry name" value="Homeodomain-like"/>
    <property type="match status" value="1"/>
</dbReference>
<dbReference type="EMBL" id="JBHSJO010000001">
    <property type="protein sequence ID" value="MFC5018228.1"/>
    <property type="molecule type" value="Genomic_DNA"/>
</dbReference>
<dbReference type="PROSITE" id="PS50977">
    <property type="entry name" value="HTH_TETR_2"/>
    <property type="match status" value="1"/>
</dbReference>
<sequence length="208" mass="22146">MSSPSDSSTRERLLAAAKKLFLEKAPDQVSVRSVNAEAGLNAGAVHYHFGSREGLVSALLEQELGPLWLERMAPLTRGPVDATSVRDLTASVVEPFAELVRTPDGRMLCHLLARSAMPTGRLPNVSTQFLPAPFEVMIGRALPELSVDEVTERCALAFGLILETYGRPLAVTPTASSPFPHPATVIAFVTAGLTAPPALLPPHPVPEP</sequence>
<dbReference type="PANTHER" id="PTHR30055">
    <property type="entry name" value="HTH-TYPE TRANSCRIPTIONAL REGULATOR RUTR"/>
    <property type="match status" value="1"/>
</dbReference>
<dbReference type="Gene3D" id="1.10.357.10">
    <property type="entry name" value="Tetracycline Repressor, domain 2"/>
    <property type="match status" value="1"/>
</dbReference>
<keyword evidence="1 2" id="KW-0238">DNA-binding</keyword>
<gene>
    <name evidence="4" type="ORF">ACFPRC_25630</name>
</gene>
<comment type="caution">
    <text evidence="4">The sequence shown here is derived from an EMBL/GenBank/DDBJ whole genome shotgun (WGS) entry which is preliminary data.</text>
</comment>
<evidence type="ECO:0000256" key="1">
    <source>
        <dbReference type="ARBA" id="ARBA00023125"/>
    </source>
</evidence>
<dbReference type="InterPro" id="IPR050109">
    <property type="entry name" value="HTH-type_TetR-like_transc_reg"/>
</dbReference>
<name>A0ABV9X079_9ACTN</name>
<evidence type="ECO:0000313" key="4">
    <source>
        <dbReference type="EMBL" id="MFC5018228.1"/>
    </source>
</evidence>
<reference evidence="5" key="1">
    <citation type="journal article" date="2019" name="Int. J. Syst. Evol. Microbiol.">
        <title>The Global Catalogue of Microorganisms (GCM) 10K type strain sequencing project: providing services to taxonomists for standard genome sequencing and annotation.</title>
        <authorList>
            <consortium name="The Broad Institute Genomics Platform"/>
            <consortium name="The Broad Institute Genome Sequencing Center for Infectious Disease"/>
            <person name="Wu L."/>
            <person name="Ma J."/>
        </authorList>
    </citation>
    <scope>NUCLEOTIDE SEQUENCE [LARGE SCALE GENOMIC DNA]</scope>
    <source>
        <strain evidence="5">CGMCC 4.1542</strain>
    </source>
</reference>